<keyword evidence="4" id="KW-0560">Oxidoreductase</keyword>
<dbReference type="AlphaFoldDB" id="A0A8J2M3G9"/>
<dbReference type="GO" id="GO:0004511">
    <property type="term" value="F:tyrosine 3-monooxygenase activity"/>
    <property type="evidence" value="ECO:0007669"/>
    <property type="project" value="TreeGrafter"/>
</dbReference>
<keyword evidence="6" id="KW-0503">Monooxygenase</keyword>
<dbReference type="InterPro" id="IPR019774">
    <property type="entry name" value="Aromatic-AA_hydroxylase_C"/>
</dbReference>
<comment type="caution">
    <text evidence="10">The sequence shown here is derived from an EMBL/GenBank/DDBJ whole genome shotgun (WGS) entry which is preliminary data.</text>
</comment>
<evidence type="ECO:0000256" key="2">
    <source>
        <dbReference type="ARBA" id="ARBA00009712"/>
    </source>
</evidence>
<keyword evidence="3 7" id="KW-0479">Metal-binding</keyword>
<dbReference type="PIRSF" id="PIRSF000336">
    <property type="entry name" value="TH"/>
    <property type="match status" value="1"/>
</dbReference>
<dbReference type="Pfam" id="PF00351">
    <property type="entry name" value="Biopterin_H"/>
    <property type="match status" value="1"/>
</dbReference>
<dbReference type="InterPro" id="IPR001273">
    <property type="entry name" value="ArAA_hydroxylase"/>
</dbReference>
<evidence type="ECO:0000256" key="7">
    <source>
        <dbReference type="PIRSR" id="PIRSR000336-1"/>
    </source>
</evidence>
<comment type="cofactor">
    <cofactor evidence="1 8">
        <name>Fe(2+)</name>
        <dbReference type="ChEBI" id="CHEBI:29033"/>
    </cofactor>
</comment>
<evidence type="ECO:0000256" key="1">
    <source>
        <dbReference type="ARBA" id="ARBA00001954"/>
    </source>
</evidence>
<gene>
    <name evidence="10" type="ORF">CJOHNSTONI_LOCUS8756</name>
</gene>
<dbReference type="PRINTS" id="PR00372">
    <property type="entry name" value="FYWHYDRXLASE"/>
</dbReference>
<organism evidence="10 11">
    <name type="scientific">Cercopithifilaria johnstoni</name>
    <dbReference type="NCBI Taxonomy" id="2874296"/>
    <lineage>
        <taxon>Eukaryota</taxon>
        <taxon>Metazoa</taxon>
        <taxon>Ecdysozoa</taxon>
        <taxon>Nematoda</taxon>
        <taxon>Chromadorea</taxon>
        <taxon>Rhabditida</taxon>
        <taxon>Spirurina</taxon>
        <taxon>Spiruromorpha</taxon>
        <taxon>Filarioidea</taxon>
        <taxon>Onchocercidae</taxon>
        <taxon>Cercopithifilaria</taxon>
    </lineage>
</organism>
<protein>
    <recommendedName>
        <fullName evidence="9">Biopterin-dependent aromatic amino acid hydroxylase family profile domain-containing protein</fullName>
    </recommendedName>
</protein>
<dbReference type="InterPro" id="IPR036329">
    <property type="entry name" value="Aro-AA_hydroxylase_C_sf"/>
</dbReference>
<feature type="binding site" evidence="7">
    <location>
        <position position="335"/>
    </location>
    <ligand>
        <name>Fe cation</name>
        <dbReference type="ChEBI" id="CHEBI:24875"/>
    </ligand>
</feature>
<keyword evidence="5 7" id="KW-0408">Iron</keyword>
<dbReference type="InterPro" id="IPR018301">
    <property type="entry name" value="ArAA_hydroxylase_Fe/CU_BS"/>
</dbReference>
<reference evidence="10" key="1">
    <citation type="submission" date="2021-09" db="EMBL/GenBank/DDBJ databases">
        <authorList>
            <consortium name="Pathogen Informatics"/>
        </authorList>
    </citation>
    <scope>NUCLEOTIDE SEQUENCE</scope>
</reference>
<accession>A0A8J2M3G9</accession>
<evidence type="ECO:0000313" key="11">
    <source>
        <dbReference type="Proteomes" id="UP000746747"/>
    </source>
</evidence>
<evidence type="ECO:0000256" key="8">
    <source>
        <dbReference type="PIRSR" id="PIRSR601273-2"/>
    </source>
</evidence>
<dbReference type="InterPro" id="IPR036951">
    <property type="entry name" value="ArAA_hydroxylase_sf"/>
</dbReference>
<dbReference type="GO" id="GO:0005737">
    <property type="term" value="C:cytoplasm"/>
    <property type="evidence" value="ECO:0007669"/>
    <property type="project" value="TreeGrafter"/>
</dbReference>
<evidence type="ECO:0000256" key="4">
    <source>
        <dbReference type="ARBA" id="ARBA00023002"/>
    </source>
</evidence>
<evidence type="ECO:0000256" key="3">
    <source>
        <dbReference type="ARBA" id="ARBA00022723"/>
    </source>
</evidence>
<dbReference type="GO" id="GO:0043204">
    <property type="term" value="C:perikaryon"/>
    <property type="evidence" value="ECO:0007669"/>
    <property type="project" value="TreeGrafter"/>
</dbReference>
<feature type="domain" description="Biopterin-dependent aromatic amino acid hydroxylase family profile" evidence="9">
    <location>
        <begin position="156"/>
        <end position="502"/>
    </location>
</feature>
<feature type="binding site" evidence="7">
    <location>
        <position position="340"/>
    </location>
    <ligand>
        <name>Fe cation</name>
        <dbReference type="ChEBI" id="CHEBI:24875"/>
    </ligand>
</feature>
<dbReference type="PANTHER" id="PTHR11473">
    <property type="entry name" value="AROMATIC AMINO ACID HYDROXYLASE"/>
    <property type="match status" value="1"/>
</dbReference>
<feature type="binding site" evidence="7">
    <location>
        <position position="380"/>
    </location>
    <ligand>
        <name>Fe cation</name>
        <dbReference type="ChEBI" id="CHEBI:24875"/>
    </ligand>
</feature>
<dbReference type="SUPFAM" id="SSF56534">
    <property type="entry name" value="Aromatic aminoacid monoxygenases, catalytic and oligomerization domains"/>
    <property type="match status" value="1"/>
</dbReference>
<dbReference type="EMBL" id="CAKAEH010001748">
    <property type="protein sequence ID" value="CAG9539128.1"/>
    <property type="molecule type" value="Genomic_DNA"/>
</dbReference>
<proteinExistence type="inferred from homology"/>
<dbReference type="PROSITE" id="PS51410">
    <property type="entry name" value="BH4_AAA_HYDROXYL_2"/>
    <property type="match status" value="1"/>
</dbReference>
<dbReference type="Gene3D" id="1.10.800.10">
    <property type="entry name" value="Aromatic amino acid hydroxylase"/>
    <property type="match status" value="1"/>
</dbReference>
<evidence type="ECO:0000259" key="9">
    <source>
        <dbReference type="PROSITE" id="PS51410"/>
    </source>
</evidence>
<dbReference type="PROSITE" id="PS00367">
    <property type="entry name" value="BH4_AAA_HYDROXYL_1"/>
    <property type="match status" value="1"/>
</dbReference>
<comment type="similarity">
    <text evidence="2">Belongs to the biopterin-dependent aromatic amino acid hydroxylase family.</text>
</comment>
<dbReference type="InterPro" id="IPR019773">
    <property type="entry name" value="Tyrosine_3-monooxygenase-like"/>
</dbReference>
<dbReference type="GO" id="GO:0006585">
    <property type="term" value="P:dopamine biosynthetic process from tyrosine"/>
    <property type="evidence" value="ECO:0007669"/>
    <property type="project" value="TreeGrafter"/>
</dbReference>
<evidence type="ECO:0000256" key="5">
    <source>
        <dbReference type="ARBA" id="ARBA00023004"/>
    </source>
</evidence>
<dbReference type="PANTHER" id="PTHR11473:SF15">
    <property type="entry name" value="TYROSINE 3-MONOOXYGENASE"/>
    <property type="match status" value="1"/>
</dbReference>
<sequence length="507" mass="58920">MPKIIRRDNLVHQASIDRLQNATIKQQNVEKYRNEIAKSSEYAGILKELNDEGIELIWSSDANVPMRITIILAAEEDSAQFLSTILMEYKMNGINLKNLEIYPEPERNKSYIVTDTRKNFKVKFEIFTDCECTKDALLNAMKCLADRYHILKLNIYNSISESLSFHKFSWFPKHISDLDKCHNCEVKYEPTSDPRHPGYKDNAYIQRREELNAIAKAYEYGEKLPDIEYNVEEHKTWETVFNKLKSLHHSHACMEYQKNFKQMELEGILEPTRIPKLSLINRYLQRKTGFTLRPCAGLLSARDFLASLAFRVFQTTIYIRHHSSPHHSPEPDLIHEIIGHCPMFADSLIAQFSQQIGLLSLGATDEQIQQLATVYWFTIEFGLCRENGQLKAIGAGLLSSYGELMHACSDKPQHETFDPQRTALQKYEDFDYQPLYFVTDSIFDAVIKLRAFAQNFQRPFVVIYDPYTKSIEISREIKDLKNGLNRFKSELSSFTEAVEALSKQYNW</sequence>
<dbReference type="GO" id="GO:0005506">
    <property type="term" value="F:iron ion binding"/>
    <property type="evidence" value="ECO:0007669"/>
    <property type="project" value="InterPro"/>
</dbReference>
<keyword evidence="11" id="KW-1185">Reference proteome</keyword>
<evidence type="ECO:0000313" key="10">
    <source>
        <dbReference type="EMBL" id="CAG9539128.1"/>
    </source>
</evidence>
<dbReference type="Proteomes" id="UP000746747">
    <property type="component" value="Unassembled WGS sequence"/>
</dbReference>
<evidence type="ECO:0000256" key="6">
    <source>
        <dbReference type="ARBA" id="ARBA00023033"/>
    </source>
</evidence>
<name>A0A8J2M3G9_9BILA</name>
<dbReference type="GO" id="GO:0030424">
    <property type="term" value="C:axon"/>
    <property type="evidence" value="ECO:0007669"/>
    <property type="project" value="TreeGrafter"/>
</dbReference>
<dbReference type="OrthoDB" id="983542at2759"/>